<reference evidence="1" key="1">
    <citation type="journal article" date="2020" name="Stud. Mycol.">
        <title>101 Dothideomycetes genomes: a test case for predicting lifestyles and emergence of pathogens.</title>
        <authorList>
            <person name="Haridas S."/>
            <person name="Albert R."/>
            <person name="Binder M."/>
            <person name="Bloem J."/>
            <person name="Labutti K."/>
            <person name="Salamov A."/>
            <person name="Andreopoulos B."/>
            <person name="Baker S."/>
            <person name="Barry K."/>
            <person name="Bills G."/>
            <person name="Bluhm B."/>
            <person name="Cannon C."/>
            <person name="Castanera R."/>
            <person name="Culley D."/>
            <person name="Daum C."/>
            <person name="Ezra D."/>
            <person name="Gonzalez J."/>
            <person name="Henrissat B."/>
            <person name="Kuo A."/>
            <person name="Liang C."/>
            <person name="Lipzen A."/>
            <person name="Lutzoni F."/>
            <person name="Magnuson J."/>
            <person name="Mondo S."/>
            <person name="Nolan M."/>
            <person name="Ohm R."/>
            <person name="Pangilinan J."/>
            <person name="Park H.-J."/>
            <person name="Ramirez L."/>
            <person name="Alfaro M."/>
            <person name="Sun H."/>
            <person name="Tritt A."/>
            <person name="Yoshinaga Y."/>
            <person name="Zwiers L.-H."/>
            <person name="Turgeon B."/>
            <person name="Goodwin S."/>
            <person name="Spatafora J."/>
            <person name="Crous P."/>
            <person name="Grigoriev I."/>
        </authorList>
    </citation>
    <scope>NUCLEOTIDE SEQUENCE</scope>
    <source>
        <strain evidence="1">HMLAC05119</strain>
    </source>
</reference>
<accession>A0A6A5QN02</accession>
<keyword evidence="2" id="KW-1185">Reference proteome</keyword>
<dbReference type="OrthoDB" id="3773432at2759"/>
<protein>
    <submittedName>
        <fullName evidence="1">Uncharacterized protein</fullName>
    </submittedName>
</protein>
<sequence length="369" mass="39807">MFLYVNPRFIALITASIFKSRLVAGNSAPPGSMLPSLEAQTLPPSTPNLATHGAISSFIVVTAPASSIPSSVPPGLTTSPSAVAPIATMSLPSSLNQNQVQSFGYKKDYGHELGSVTVHNHCAETLYLASVGAHPLGGYKDKTTGYGTAADEIQHHIFPGGSYTEPYRFTCPIPVNETEGTYKWAEDKLSGQGVSMKVSRTSNKSDITQIEWALLMNPKRNDKFYRLDYDISLLNCADPAASPAVFKVNLPPPTPTESGKPAPTPTIPYNPEWRNLSQLTDALATPEDHQFKIQACPGYQGGIKVSFPNNTVQSNCTAIDCKGKMTCLDIYTFDRTRVGEASMACDAEYRGDMVVDLCADRMNKTGSVR</sequence>
<dbReference type="AlphaFoldDB" id="A0A6A5QN02"/>
<proteinExistence type="predicted"/>
<gene>
    <name evidence="1" type="ORF">BDU57DRAFT_515916</name>
</gene>
<name>A0A6A5QN02_AMPQU</name>
<organism evidence="1 2">
    <name type="scientific">Ampelomyces quisqualis</name>
    <name type="common">Powdery mildew agent</name>
    <dbReference type="NCBI Taxonomy" id="50730"/>
    <lineage>
        <taxon>Eukaryota</taxon>
        <taxon>Fungi</taxon>
        <taxon>Dikarya</taxon>
        <taxon>Ascomycota</taxon>
        <taxon>Pezizomycotina</taxon>
        <taxon>Dothideomycetes</taxon>
        <taxon>Pleosporomycetidae</taxon>
        <taxon>Pleosporales</taxon>
        <taxon>Pleosporineae</taxon>
        <taxon>Phaeosphaeriaceae</taxon>
        <taxon>Ampelomyces</taxon>
    </lineage>
</organism>
<dbReference type="EMBL" id="ML979135">
    <property type="protein sequence ID" value="KAF1916066.1"/>
    <property type="molecule type" value="Genomic_DNA"/>
</dbReference>
<evidence type="ECO:0000313" key="1">
    <source>
        <dbReference type="EMBL" id="KAF1916066.1"/>
    </source>
</evidence>
<dbReference type="Proteomes" id="UP000800096">
    <property type="component" value="Unassembled WGS sequence"/>
</dbReference>
<evidence type="ECO:0000313" key="2">
    <source>
        <dbReference type="Proteomes" id="UP000800096"/>
    </source>
</evidence>